<feature type="transmembrane region" description="Helical" evidence="1">
    <location>
        <begin position="111"/>
        <end position="130"/>
    </location>
</feature>
<evidence type="ECO:0000256" key="1">
    <source>
        <dbReference type="SAM" id="Phobius"/>
    </source>
</evidence>
<gene>
    <name evidence="2" type="ORF">ACFODU_03235</name>
</gene>
<dbReference type="EMBL" id="JBHRST010000004">
    <property type="protein sequence ID" value="MFC3096817.1"/>
    <property type="molecule type" value="Genomic_DNA"/>
</dbReference>
<keyword evidence="1" id="KW-0812">Transmembrane</keyword>
<keyword evidence="1" id="KW-0472">Membrane</keyword>
<dbReference type="RefSeq" id="WP_336925713.1">
    <property type="nucleotide sequence ID" value="NZ_JBANRO010000005.1"/>
</dbReference>
<protein>
    <submittedName>
        <fullName evidence="2">Uncharacterized protein</fullName>
    </submittedName>
</protein>
<proteinExistence type="predicted"/>
<reference evidence="3" key="1">
    <citation type="journal article" date="2019" name="Int. J. Syst. Evol. Microbiol.">
        <title>The Global Catalogue of Microorganisms (GCM) 10K type strain sequencing project: providing services to taxonomists for standard genome sequencing and annotation.</title>
        <authorList>
            <consortium name="The Broad Institute Genomics Platform"/>
            <consortium name="The Broad Institute Genome Sequencing Center for Infectious Disease"/>
            <person name="Wu L."/>
            <person name="Ma J."/>
        </authorList>
    </citation>
    <scope>NUCLEOTIDE SEQUENCE [LARGE SCALE GENOMIC DNA]</scope>
    <source>
        <strain evidence="3">KCTC 52607</strain>
    </source>
</reference>
<keyword evidence="1" id="KW-1133">Transmembrane helix</keyword>
<evidence type="ECO:0000313" key="2">
    <source>
        <dbReference type="EMBL" id="MFC3096817.1"/>
    </source>
</evidence>
<name>A0ABV7E2X1_9SPHN</name>
<sequence>MATAATITAWITLFTGLYALAASVGELRQPGSWAAMLDEFEKREGLRFLTGLFLLALGAAVYLVNPWNPADWLSVAVTIMGAGMVVEGMVMLAFGRAYLHFFNRYLGGVNRVWALLGAGFGIVAICLAALRF</sequence>
<comment type="caution">
    <text evidence="2">The sequence shown here is derived from an EMBL/GenBank/DDBJ whole genome shotgun (WGS) entry which is preliminary data.</text>
</comment>
<keyword evidence="3" id="KW-1185">Reference proteome</keyword>
<accession>A0ABV7E2X1</accession>
<evidence type="ECO:0000313" key="3">
    <source>
        <dbReference type="Proteomes" id="UP001595456"/>
    </source>
</evidence>
<feature type="transmembrane region" description="Helical" evidence="1">
    <location>
        <begin position="72"/>
        <end position="99"/>
    </location>
</feature>
<dbReference type="Proteomes" id="UP001595456">
    <property type="component" value="Unassembled WGS sequence"/>
</dbReference>
<organism evidence="2 3">
    <name type="scientific">Alteraurantiacibacter palmitatis</name>
    <dbReference type="NCBI Taxonomy" id="2054628"/>
    <lineage>
        <taxon>Bacteria</taxon>
        <taxon>Pseudomonadati</taxon>
        <taxon>Pseudomonadota</taxon>
        <taxon>Alphaproteobacteria</taxon>
        <taxon>Sphingomonadales</taxon>
        <taxon>Erythrobacteraceae</taxon>
        <taxon>Alteraurantiacibacter</taxon>
    </lineage>
</organism>
<feature type="transmembrane region" description="Helical" evidence="1">
    <location>
        <begin position="45"/>
        <end position="65"/>
    </location>
</feature>